<proteinExistence type="predicted"/>
<accession>A0ABX2F8N4</accession>
<evidence type="ECO:0000313" key="1">
    <source>
        <dbReference type="EMBL" id="NRN67499.1"/>
    </source>
</evidence>
<comment type="caution">
    <text evidence="1">The sequence shown here is derived from an EMBL/GenBank/DDBJ whole genome shotgun (WGS) entry which is preliminary data.</text>
</comment>
<dbReference type="Proteomes" id="UP000763557">
    <property type="component" value="Unassembled WGS sequence"/>
</dbReference>
<sequence>MSFGVTDAMTDWVPTGVDEEVPSAARVYDYLLGGGHNFSADRALAENLLKVLPARDMARLNRQYLDRAVRFLVGEGVTQFLDLGSGIPTVGNVHEVAQKLNPAARVVYVDNESVAVAHSELMLRDNPNAAAIEADMRDPEGILGHERVRGLLDFSRPVALLMVGVVQFIPDTDDPWGIAETFRAALVPGSHFALSAFTWDNAPEGMRAAIEVFKNSRDPIFPRGREEILRMFGDFTLVEPGLVYTPEWRPDRASALADASRSNLYAGVARKN</sequence>
<evidence type="ECO:0000313" key="2">
    <source>
        <dbReference type="Proteomes" id="UP000763557"/>
    </source>
</evidence>
<dbReference type="InterPro" id="IPR006764">
    <property type="entry name" value="SAM_dep_MeTrfase_SAV2177_type"/>
</dbReference>
<dbReference type="Gene3D" id="3.40.50.150">
    <property type="entry name" value="Vaccinia Virus protein VP39"/>
    <property type="match status" value="1"/>
</dbReference>
<dbReference type="SUPFAM" id="SSF53335">
    <property type="entry name" value="S-adenosyl-L-methionine-dependent methyltransferases"/>
    <property type="match status" value="1"/>
</dbReference>
<name>A0ABX2F8N4_9PSEU</name>
<dbReference type="PIRSF" id="PIRSF017393">
    <property type="entry name" value="MTase_SAV2177"/>
    <property type="match status" value="1"/>
</dbReference>
<dbReference type="Pfam" id="PF04672">
    <property type="entry name" value="Methyltransf_19"/>
    <property type="match status" value="1"/>
</dbReference>
<keyword evidence="2" id="KW-1185">Reference proteome</keyword>
<gene>
    <name evidence="1" type="ORF">GC106_47390</name>
</gene>
<organism evidence="1 2">
    <name type="scientific">Kibdelosporangium persicum</name>
    <dbReference type="NCBI Taxonomy" id="2698649"/>
    <lineage>
        <taxon>Bacteria</taxon>
        <taxon>Bacillati</taxon>
        <taxon>Actinomycetota</taxon>
        <taxon>Actinomycetes</taxon>
        <taxon>Pseudonocardiales</taxon>
        <taxon>Pseudonocardiaceae</taxon>
        <taxon>Kibdelosporangium</taxon>
    </lineage>
</organism>
<protein>
    <submittedName>
        <fullName evidence="1">O-methyltransferase involved in polyketide biosynthesis</fullName>
    </submittedName>
</protein>
<dbReference type="InterPro" id="IPR029063">
    <property type="entry name" value="SAM-dependent_MTases_sf"/>
</dbReference>
<dbReference type="EMBL" id="JAAATY010000015">
    <property type="protein sequence ID" value="NRN67499.1"/>
    <property type="molecule type" value="Genomic_DNA"/>
</dbReference>
<reference evidence="1 2" key="1">
    <citation type="submission" date="2020-01" db="EMBL/GenBank/DDBJ databases">
        <title>Kibdelosporangium persica a novel Actinomycetes from a hot desert in Iran.</title>
        <authorList>
            <person name="Safaei N."/>
            <person name="Zaburannyi N."/>
            <person name="Mueller R."/>
            <person name="Wink J."/>
        </authorList>
    </citation>
    <scope>NUCLEOTIDE SEQUENCE [LARGE SCALE GENOMIC DNA]</scope>
    <source>
        <strain evidence="1 2">4NS15</strain>
    </source>
</reference>